<accession>A0A392S7C3</accession>
<proteinExistence type="predicted"/>
<comment type="caution">
    <text evidence="2">The sequence shown here is derived from an EMBL/GenBank/DDBJ whole genome shotgun (WGS) entry which is preliminary data.</text>
</comment>
<dbReference type="EMBL" id="LXQA010335443">
    <property type="protein sequence ID" value="MCI44801.1"/>
    <property type="molecule type" value="Genomic_DNA"/>
</dbReference>
<feature type="non-terminal residue" evidence="2">
    <location>
        <position position="110"/>
    </location>
</feature>
<feature type="region of interest" description="Disordered" evidence="1">
    <location>
        <begin position="89"/>
        <end position="110"/>
    </location>
</feature>
<organism evidence="2 3">
    <name type="scientific">Trifolium medium</name>
    <dbReference type="NCBI Taxonomy" id="97028"/>
    <lineage>
        <taxon>Eukaryota</taxon>
        <taxon>Viridiplantae</taxon>
        <taxon>Streptophyta</taxon>
        <taxon>Embryophyta</taxon>
        <taxon>Tracheophyta</taxon>
        <taxon>Spermatophyta</taxon>
        <taxon>Magnoliopsida</taxon>
        <taxon>eudicotyledons</taxon>
        <taxon>Gunneridae</taxon>
        <taxon>Pentapetalae</taxon>
        <taxon>rosids</taxon>
        <taxon>fabids</taxon>
        <taxon>Fabales</taxon>
        <taxon>Fabaceae</taxon>
        <taxon>Papilionoideae</taxon>
        <taxon>50 kb inversion clade</taxon>
        <taxon>NPAAA clade</taxon>
        <taxon>Hologalegina</taxon>
        <taxon>IRL clade</taxon>
        <taxon>Trifolieae</taxon>
        <taxon>Trifolium</taxon>
    </lineage>
</organism>
<keyword evidence="3" id="KW-1185">Reference proteome</keyword>
<evidence type="ECO:0000256" key="1">
    <source>
        <dbReference type="SAM" id="MobiDB-lite"/>
    </source>
</evidence>
<evidence type="ECO:0000313" key="2">
    <source>
        <dbReference type="EMBL" id="MCI44801.1"/>
    </source>
</evidence>
<feature type="compositionally biased region" description="Acidic residues" evidence="1">
    <location>
        <begin position="101"/>
        <end position="110"/>
    </location>
</feature>
<name>A0A392S7C3_9FABA</name>
<feature type="compositionally biased region" description="Pro residues" evidence="1">
    <location>
        <begin position="21"/>
        <end position="30"/>
    </location>
</feature>
<dbReference type="AlphaFoldDB" id="A0A392S7C3"/>
<evidence type="ECO:0000313" key="3">
    <source>
        <dbReference type="Proteomes" id="UP000265520"/>
    </source>
</evidence>
<dbReference type="Proteomes" id="UP000265520">
    <property type="component" value="Unassembled WGS sequence"/>
</dbReference>
<reference evidence="2 3" key="1">
    <citation type="journal article" date="2018" name="Front. Plant Sci.">
        <title>Red Clover (Trifolium pratense) and Zigzag Clover (T. medium) - A Picture of Genomic Similarities and Differences.</title>
        <authorList>
            <person name="Dluhosova J."/>
            <person name="Istvanek J."/>
            <person name="Nedelnik J."/>
            <person name="Repkova J."/>
        </authorList>
    </citation>
    <scope>NUCLEOTIDE SEQUENCE [LARGE SCALE GENOMIC DNA]</scope>
    <source>
        <strain evidence="3">cv. 10/8</strain>
        <tissue evidence="2">Leaf</tissue>
    </source>
</reference>
<sequence>IDDVHAKRYCRIRRAADQPEGQPPAPPPAFPTTDPNFQNFFNYICDQNDAGFRAMTAVHDSIYRSQSQHPVMTSPEFLAYVDWPGVRPTFSGGGGAGAEGDAGDDAENAA</sequence>
<feature type="compositionally biased region" description="Gly residues" evidence="1">
    <location>
        <begin position="91"/>
        <end position="100"/>
    </location>
</feature>
<feature type="region of interest" description="Disordered" evidence="1">
    <location>
        <begin position="12"/>
        <end position="34"/>
    </location>
</feature>
<feature type="non-terminal residue" evidence="2">
    <location>
        <position position="1"/>
    </location>
</feature>
<protein>
    <submittedName>
        <fullName evidence="2">Uncharacterized protein</fullName>
    </submittedName>
</protein>